<evidence type="ECO:0000313" key="3">
    <source>
        <dbReference type="Proteomes" id="UP001497392"/>
    </source>
</evidence>
<dbReference type="EMBL" id="CAXHTA020000008">
    <property type="protein sequence ID" value="CAL5223073.1"/>
    <property type="molecule type" value="Genomic_DNA"/>
</dbReference>
<reference evidence="2 3" key="1">
    <citation type="submission" date="2024-06" db="EMBL/GenBank/DDBJ databases">
        <authorList>
            <person name="Kraege A."/>
            <person name="Thomma B."/>
        </authorList>
    </citation>
    <scope>NUCLEOTIDE SEQUENCE [LARGE SCALE GENOMIC DNA]</scope>
</reference>
<feature type="region of interest" description="Disordered" evidence="1">
    <location>
        <begin position="512"/>
        <end position="536"/>
    </location>
</feature>
<proteinExistence type="predicted"/>
<comment type="caution">
    <text evidence="2">The sequence shown here is derived from an EMBL/GenBank/DDBJ whole genome shotgun (WGS) entry which is preliminary data.</text>
</comment>
<gene>
    <name evidence="2" type="primary">g5531</name>
    <name evidence="2" type="ORF">VP750_LOCUS4732</name>
</gene>
<accession>A0ABP1FT33</accession>
<feature type="compositionally biased region" description="Acidic residues" evidence="1">
    <location>
        <begin position="515"/>
        <end position="524"/>
    </location>
</feature>
<protein>
    <submittedName>
        <fullName evidence="2">G5531 protein</fullName>
    </submittedName>
</protein>
<evidence type="ECO:0000256" key="1">
    <source>
        <dbReference type="SAM" id="MobiDB-lite"/>
    </source>
</evidence>
<evidence type="ECO:0000313" key="2">
    <source>
        <dbReference type="EMBL" id="CAL5223073.1"/>
    </source>
</evidence>
<name>A0ABP1FT33_9CHLO</name>
<dbReference type="Proteomes" id="UP001497392">
    <property type="component" value="Unassembled WGS sequence"/>
</dbReference>
<keyword evidence="3" id="KW-1185">Reference proteome</keyword>
<organism evidence="2 3">
    <name type="scientific">Coccomyxa viridis</name>
    <dbReference type="NCBI Taxonomy" id="1274662"/>
    <lineage>
        <taxon>Eukaryota</taxon>
        <taxon>Viridiplantae</taxon>
        <taxon>Chlorophyta</taxon>
        <taxon>core chlorophytes</taxon>
        <taxon>Trebouxiophyceae</taxon>
        <taxon>Trebouxiophyceae incertae sedis</taxon>
        <taxon>Coccomyxaceae</taxon>
        <taxon>Coccomyxa</taxon>
    </lineage>
</organism>
<sequence length="536" mass="60096">MRTREQWLERQGNAWETLLVGSSGTGKKHLLSLIVSQKLLEGRSVLFQAYEGVRRPTVHYYQLSIKTGALHTSDVDLATKWLKSDDKNIYVVEGGAASIGRPEWTGETLIVSKPLKELWSSYMDWSEGVICFCLGTLSLPELLSMKAKLPIYQDLTDDDVVEHYNWIGGSGRCLNLAKLRDPHKTRAWRTLVQADFSTLNHSNIAATVRICGQEFLFPQIPHMFTLTYRETSADGQPGSYESRLAKFRQPYLQFASRGLALHAATVLKLTVLADMVLTITEDRDCGIGKNFEILSMGEMLTGQCIFKAAHLGYKKLGEGRTDCTIKLPQAQSLEFFHTPEQACEKADPNMAVLLAPHKSNEKTLDFLSNGCVWWQSTIAKTHGLARSGLTSWRTTALKVLKIPWQHHRDFFLGLIEWQQGVKIPVLKLPALLLGVPPSRFWAYKFAQPYTESKKNSPEHEQGGLVDQFAVLIPLDDIFKDCEDQVKAMQFKEWADLLCAQHDEDAMSICAGQAEESADSEEVDSADVATSAQPMLQ</sequence>